<dbReference type="AlphaFoldDB" id="A0A1F5G8A6"/>
<sequence length="404" mass="45850">MDLNLPEDLRRNKFALWGLFWTLILGVFFLGLFLIKQPAIQRLISPIPAYTKADYEVFGFAPFWTLSKLSNVDWGTLTTFAYFSIPVNANGSFDRESYEWQVFEGDKLAGLFEKAKENNVRRVVTLTQMDKATIETFLEDEQAWDRVSQESIEVLAEKNLDGVNIDFEYIPSDPRLRAQFSKFATRYTQTLKQNLNNPYVTVSVLASSERFNKIYDIASLSKSTDAIFMMAYDFYYPGSEKAGPAAPLYGFNEGKGPFWYDVSTAVTDFLKVADPNKIIMGVPYYGWNYPAQSPAPNSDRVARAFATTNAKASDNNLLSVTPVGGWDSQAQVSWRGYWDNSGWHVVYMEDEKSLSLKYEFAKKQGLAGVGIWALGFDSASDRFWSLLSSTFKNQYLSDRTIISN</sequence>
<dbReference type="PROSITE" id="PS51910">
    <property type="entry name" value="GH18_2"/>
    <property type="match status" value="1"/>
</dbReference>
<evidence type="ECO:0000259" key="2">
    <source>
        <dbReference type="PROSITE" id="PS51910"/>
    </source>
</evidence>
<dbReference type="Pfam" id="PF00704">
    <property type="entry name" value="Glyco_hydro_18"/>
    <property type="match status" value="1"/>
</dbReference>
<accession>A0A1F5G8A6</accession>
<dbReference type="Proteomes" id="UP000179102">
    <property type="component" value="Unassembled WGS sequence"/>
</dbReference>
<dbReference type="InterPro" id="IPR029070">
    <property type="entry name" value="Chitinase_insertion_sf"/>
</dbReference>
<dbReference type="SMART" id="SM00636">
    <property type="entry name" value="Glyco_18"/>
    <property type="match status" value="1"/>
</dbReference>
<feature type="domain" description="GH18" evidence="2">
    <location>
        <begin position="23"/>
        <end position="394"/>
    </location>
</feature>
<name>A0A1F5G8A6_9BACT</name>
<dbReference type="InterPro" id="IPR011583">
    <property type="entry name" value="Chitinase_II/V-like_cat"/>
</dbReference>
<comment type="caution">
    <text evidence="3">The sequence shown here is derived from an EMBL/GenBank/DDBJ whole genome shotgun (WGS) entry which is preliminary data.</text>
</comment>
<dbReference type="STRING" id="1797711.A2870_04575"/>
<dbReference type="GO" id="GO:0005975">
    <property type="term" value="P:carbohydrate metabolic process"/>
    <property type="evidence" value="ECO:0007669"/>
    <property type="project" value="InterPro"/>
</dbReference>
<reference evidence="3 4" key="1">
    <citation type="journal article" date="2016" name="Nat. Commun.">
        <title>Thousands of microbial genomes shed light on interconnected biogeochemical processes in an aquifer system.</title>
        <authorList>
            <person name="Anantharaman K."/>
            <person name="Brown C.T."/>
            <person name="Hug L.A."/>
            <person name="Sharon I."/>
            <person name="Castelle C.J."/>
            <person name="Probst A.J."/>
            <person name="Thomas B.C."/>
            <person name="Singh A."/>
            <person name="Wilkins M.J."/>
            <person name="Karaoz U."/>
            <person name="Brodie E.L."/>
            <person name="Williams K.H."/>
            <person name="Hubbard S.S."/>
            <person name="Banfield J.F."/>
        </authorList>
    </citation>
    <scope>NUCLEOTIDE SEQUENCE [LARGE SCALE GENOMIC DNA]</scope>
</reference>
<organism evidence="3 4">
    <name type="scientific">Candidatus Curtissbacteria bacterium RIFCSPHIGHO2_01_FULL_41_11</name>
    <dbReference type="NCBI Taxonomy" id="1797711"/>
    <lineage>
        <taxon>Bacteria</taxon>
        <taxon>Candidatus Curtissiibacteriota</taxon>
    </lineage>
</organism>
<evidence type="ECO:0000313" key="4">
    <source>
        <dbReference type="Proteomes" id="UP000179102"/>
    </source>
</evidence>
<dbReference type="Gene3D" id="3.20.20.80">
    <property type="entry name" value="Glycosidases"/>
    <property type="match status" value="1"/>
</dbReference>
<dbReference type="EMBL" id="MFAZ01000004">
    <property type="protein sequence ID" value="OGD88091.1"/>
    <property type="molecule type" value="Genomic_DNA"/>
</dbReference>
<dbReference type="PANTHER" id="PTHR46066:SF2">
    <property type="entry name" value="CHITINASE DOMAIN-CONTAINING PROTEIN 1"/>
    <property type="match status" value="1"/>
</dbReference>
<keyword evidence="1" id="KW-0472">Membrane</keyword>
<feature type="transmembrane region" description="Helical" evidence="1">
    <location>
        <begin position="14"/>
        <end position="35"/>
    </location>
</feature>
<evidence type="ECO:0000313" key="3">
    <source>
        <dbReference type="EMBL" id="OGD88091.1"/>
    </source>
</evidence>
<dbReference type="SUPFAM" id="SSF51445">
    <property type="entry name" value="(Trans)glycosidases"/>
    <property type="match status" value="1"/>
</dbReference>
<dbReference type="PANTHER" id="PTHR46066">
    <property type="entry name" value="CHITINASE DOMAIN-CONTAINING PROTEIN 1 FAMILY MEMBER"/>
    <property type="match status" value="1"/>
</dbReference>
<dbReference type="InterPro" id="IPR001223">
    <property type="entry name" value="Glyco_hydro18_cat"/>
</dbReference>
<proteinExistence type="predicted"/>
<gene>
    <name evidence="3" type="ORF">A2870_04575</name>
</gene>
<dbReference type="InterPro" id="IPR017853">
    <property type="entry name" value="GH"/>
</dbReference>
<protein>
    <recommendedName>
        <fullName evidence="2">GH18 domain-containing protein</fullName>
    </recommendedName>
</protein>
<keyword evidence="1" id="KW-0812">Transmembrane</keyword>
<dbReference type="GO" id="GO:0008061">
    <property type="term" value="F:chitin binding"/>
    <property type="evidence" value="ECO:0007669"/>
    <property type="project" value="InterPro"/>
</dbReference>
<dbReference type="Gene3D" id="3.10.50.10">
    <property type="match status" value="1"/>
</dbReference>
<keyword evidence="1" id="KW-1133">Transmembrane helix</keyword>
<evidence type="ECO:0000256" key="1">
    <source>
        <dbReference type="SAM" id="Phobius"/>
    </source>
</evidence>